<dbReference type="InterPro" id="IPR040591">
    <property type="entry name" value="RqcP2_RBD"/>
</dbReference>
<dbReference type="PROSITE" id="PS50889">
    <property type="entry name" value="S4"/>
    <property type="match status" value="1"/>
</dbReference>
<dbReference type="InterPro" id="IPR012677">
    <property type="entry name" value="Nucleotide-bd_a/b_plait_sf"/>
</dbReference>
<dbReference type="InterPro" id="IPR036986">
    <property type="entry name" value="S4_RNA-bd_sf"/>
</dbReference>
<dbReference type="CDD" id="cd00165">
    <property type="entry name" value="S4"/>
    <property type="match status" value="1"/>
</dbReference>
<dbReference type="SUPFAM" id="SSF55174">
    <property type="entry name" value="Alpha-L RNA-binding motif"/>
    <property type="match status" value="1"/>
</dbReference>
<dbReference type="SMART" id="SM00363">
    <property type="entry name" value="S4"/>
    <property type="match status" value="1"/>
</dbReference>
<comment type="caution">
    <text evidence="3">The sequence shown here is derived from an EMBL/GenBank/DDBJ whole genome shotgun (WGS) entry which is preliminary data.</text>
</comment>
<dbReference type="Gene3D" id="3.30.70.330">
    <property type="match status" value="1"/>
</dbReference>
<organism evidence="3 4">
    <name type="scientific">Fructobacillus apis</name>
    <dbReference type="NCBI Taxonomy" id="2935017"/>
    <lineage>
        <taxon>Bacteria</taxon>
        <taxon>Bacillati</taxon>
        <taxon>Bacillota</taxon>
        <taxon>Bacilli</taxon>
        <taxon>Lactobacillales</taxon>
        <taxon>Lactobacillaceae</taxon>
        <taxon>Fructobacillus</taxon>
    </lineage>
</organism>
<sequence>MVELSKVGQHFDQSEQPFVAKALDWIEKASQEYTLCLTPFLNPREAHIVSLLVGDRTDIKIEAEGCFDRAEKKRLVIAPAFMEIGKDDFEMVLLQVTFAKKFVTLRHKDLLGALLSAGLERSVFGDIVTDENKGLAQVAIDKRQVPYVLSQIDAIGKVTADWTEVSFNDALIKEVEGKEEFLLLSSLRLDTVVATAFNLSRQEAKDLVLSGFVAVNWATSNQLDRIIRSKDVISVRKKGRISLQSLAGHSKRDKIKAVFQIIHR</sequence>
<dbReference type="Gene3D" id="3.10.290.10">
    <property type="entry name" value="RNA-binding S4 domain"/>
    <property type="match status" value="1"/>
</dbReference>
<evidence type="ECO:0000256" key="1">
    <source>
        <dbReference type="PROSITE-ProRule" id="PRU00182"/>
    </source>
</evidence>
<name>A0ABT0ZQD5_9LACO</name>
<dbReference type="InterPro" id="IPR002942">
    <property type="entry name" value="S4_RNA-bd"/>
</dbReference>
<dbReference type="Proteomes" id="UP001523234">
    <property type="component" value="Unassembled WGS sequence"/>
</dbReference>
<evidence type="ECO:0000313" key="3">
    <source>
        <dbReference type="EMBL" id="MCO0832206.1"/>
    </source>
</evidence>
<keyword evidence="1" id="KW-0694">RNA-binding</keyword>
<reference evidence="3 4" key="1">
    <citation type="submission" date="2022-06" db="EMBL/GenBank/DDBJ databases">
        <title>Fructobacillus taiwanensis sp. nov., isolated from the honeybee.</title>
        <authorList>
            <person name="Chen Y.-S."/>
            <person name="Wang L.-T."/>
            <person name="Lee Y.-S."/>
            <person name="Chang Y.-C."/>
            <person name="Wu H.-C."/>
            <person name="Liao C.-Y."/>
            <person name="Chen W.-H."/>
            <person name="Deng J.-N."/>
            <person name="Wang Y.-H."/>
        </authorList>
    </citation>
    <scope>NUCLEOTIDE SEQUENCE [LARGE SCALE GENOMIC DNA]</scope>
    <source>
        <strain evidence="3 4">W13</strain>
    </source>
</reference>
<dbReference type="Pfam" id="PF21278">
    <property type="entry name" value="YlmH_1st"/>
    <property type="match status" value="1"/>
</dbReference>
<protein>
    <submittedName>
        <fullName evidence="3">YlmH/Sll1252 family protein</fullName>
    </submittedName>
</protein>
<proteinExistence type="predicted"/>
<gene>
    <name evidence="3" type="ORF">NFX39_03770</name>
</gene>
<dbReference type="RefSeq" id="WP_252443147.1">
    <property type="nucleotide sequence ID" value="NZ_JAMWYK010000003.1"/>
</dbReference>
<keyword evidence="4" id="KW-1185">Reference proteome</keyword>
<dbReference type="Pfam" id="PF01479">
    <property type="entry name" value="S4"/>
    <property type="match status" value="1"/>
</dbReference>
<evidence type="ECO:0000313" key="4">
    <source>
        <dbReference type="Proteomes" id="UP001523234"/>
    </source>
</evidence>
<dbReference type="Pfam" id="PF17774">
    <property type="entry name" value="YlmH_RBD"/>
    <property type="match status" value="1"/>
</dbReference>
<accession>A0ABT0ZQD5</accession>
<dbReference type="Gene3D" id="3.30.1370.160">
    <property type="match status" value="1"/>
</dbReference>
<feature type="domain" description="RNA-binding S4" evidence="2">
    <location>
        <begin position="187"/>
        <end position="247"/>
    </location>
</feature>
<dbReference type="InterPro" id="IPR048443">
    <property type="entry name" value="RqcP2_N"/>
</dbReference>
<evidence type="ECO:0000259" key="2">
    <source>
        <dbReference type="SMART" id="SM00363"/>
    </source>
</evidence>
<dbReference type="EMBL" id="JAMWYK010000003">
    <property type="protein sequence ID" value="MCO0832206.1"/>
    <property type="molecule type" value="Genomic_DNA"/>
</dbReference>